<organism evidence="1 2">
    <name type="scientific">Glossina pallidipes</name>
    <name type="common">Tsetse fly</name>
    <dbReference type="NCBI Taxonomy" id="7398"/>
    <lineage>
        <taxon>Eukaryota</taxon>
        <taxon>Metazoa</taxon>
        <taxon>Ecdysozoa</taxon>
        <taxon>Arthropoda</taxon>
        <taxon>Hexapoda</taxon>
        <taxon>Insecta</taxon>
        <taxon>Pterygota</taxon>
        <taxon>Neoptera</taxon>
        <taxon>Endopterygota</taxon>
        <taxon>Diptera</taxon>
        <taxon>Brachycera</taxon>
        <taxon>Muscomorpha</taxon>
        <taxon>Hippoboscoidea</taxon>
        <taxon>Glossinidae</taxon>
        <taxon>Glossina</taxon>
    </lineage>
</organism>
<sequence>MKIYELVSPQAWKYQRGLITFNINKVCDARDCSIEEFEERKRIVVKRKIKLKSEYSLLNNDKNKLKGAYEKMM</sequence>
<name>A0A1A9Z2L4_GLOPL</name>
<proteinExistence type="predicted"/>
<keyword evidence="2" id="KW-1185">Reference proteome</keyword>
<protein>
    <submittedName>
        <fullName evidence="1">Uncharacterized protein</fullName>
    </submittedName>
</protein>
<dbReference type="AlphaFoldDB" id="A0A1A9Z2L4"/>
<dbReference type="VEuPathDB" id="VectorBase:GPAI001815"/>
<accession>A0A1A9Z2L4</accession>
<dbReference type="Proteomes" id="UP000092445">
    <property type="component" value="Unassembled WGS sequence"/>
</dbReference>
<reference evidence="2" key="1">
    <citation type="submission" date="2014-03" db="EMBL/GenBank/DDBJ databases">
        <authorList>
            <person name="Aksoy S."/>
            <person name="Warren W."/>
            <person name="Wilson R.K."/>
        </authorList>
    </citation>
    <scope>NUCLEOTIDE SEQUENCE [LARGE SCALE GENOMIC DNA]</scope>
    <source>
        <strain evidence="2">IAEA</strain>
    </source>
</reference>
<evidence type="ECO:0000313" key="1">
    <source>
        <dbReference type="EnsemblMetazoa" id="GPAI001815-PA"/>
    </source>
</evidence>
<dbReference type="EnsemblMetazoa" id="GPAI001815-RA">
    <property type="protein sequence ID" value="GPAI001815-PA"/>
    <property type="gene ID" value="GPAI001815"/>
</dbReference>
<evidence type="ECO:0000313" key="2">
    <source>
        <dbReference type="Proteomes" id="UP000092445"/>
    </source>
</evidence>
<reference evidence="1" key="2">
    <citation type="submission" date="2020-05" db="UniProtKB">
        <authorList>
            <consortium name="EnsemblMetazoa"/>
        </authorList>
    </citation>
    <scope>IDENTIFICATION</scope>
    <source>
        <strain evidence="1">IAEA</strain>
    </source>
</reference>